<reference evidence="6 7" key="1">
    <citation type="submission" date="2023-01" db="EMBL/GenBank/DDBJ databases">
        <title>Novel diversity within Roseofilum (Cyanobacteria; Desertifilaceae) from marine benthic mats with descriptions of four novel species.</title>
        <authorList>
            <person name="Wang Y."/>
            <person name="Berthold D.E."/>
            <person name="Hu J."/>
            <person name="Lefler F.W."/>
            <person name="Laughinghouse H.D. IV."/>
        </authorList>
    </citation>
    <scope>NUCLEOTIDE SEQUENCE [LARGE SCALE GENOMIC DNA]</scope>
    <source>
        <strain evidence="6 7">BLCC-M114</strain>
    </source>
</reference>
<protein>
    <recommendedName>
        <fullName evidence="3">Nuclease SbcCD subunit C</fullName>
    </recommendedName>
</protein>
<dbReference type="Gene3D" id="3.40.50.300">
    <property type="entry name" value="P-loop containing nucleotide triphosphate hydrolases"/>
    <property type="match status" value="2"/>
</dbReference>
<proteinExistence type="inferred from homology"/>
<comment type="similarity">
    <text evidence="1">Belongs to the SMC family. SbcC subfamily.</text>
</comment>
<dbReference type="RefSeq" id="WP_283766248.1">
    <property type="nucleotide sequence ID" value="NZ_JAQOSO010000032.1"/>
</dbReference>
<gene>
    <name evidence="6" type="primary">dndD</name>
    <name evidence="6" type="ORF">PMG25_07345</name>
</gene>
<keyword evidence="7" id="KW-1185">Reference proteome</keyword>
<feature type="coiled-coil region" evidence="4">
    <location>
        <begin position="413"/>
        <end position="505"/>
    </location>
</feature>
<evidence type="ECO:0000256" key="2">
    <source>
        <dbReference type="ARBA" id="ARBA00011322"/>
    </source>
</evidence>
<evidence type="ECO:0000256" key="3">
    <source>
        <dbReference type="ARBA" id="ARBA00013368"/>
    </source>
</evidence>
<comment type="subunit">
    <text evidence="2">Heterodimer of SbcC and SbcD.</text>
</comment>
<feature type="domain" description="Rad50/SbcC-type AAA" evidence="5">
    <location>
        <begin position="6"/>
        <end position="266"/>
    </location>
</feature>
<dbReference type="InterPro" id="IPR038729">
    <property type="entry name" value="Rad50/SbcC_AAA"/>
</dbReference>
<keyword evidence="4" id="KW-0175">Coiled coil</keyword>
<evidence type="ECO:0000256" key="1">
    <source>
        <dbReference type="ARBA" id="ARBA00006930"/>
    </source>
</evidence>
<comment type="caution">
    <text evidence="6">The sequence shown here is derived from an EMBL/GenBank/DDBJ whole genome shotgun (WGS) entry which is preliminary data.</text>
</comment>
<dbReference type="InterPro" id="IPR017599">
    <property type="entry name" value="DNA_S_DndD"/>
</dbReference>
<sequence length="681" mass="78032">MIFLELVLENFGPYRGRQILNLCPNDGKPILLLGGMNGGGKTTLMDAIRLVLYGHRAECSTRGNLSYANFLKQCVNRHTPNGEKTRLELLVQIVSSDSSKLGQQGRGERPFAPTFNVSSDSQFHTQLRIIRHWTTADSKDTLGILNGEFPENALRDTWDDYIENLLPLGISNLFLFDGEQVKELADLDAPPPLVVQAIQSLLGLELADRLDTDLDILSRRQQKKIADKQELGNLEDIDHKLKGYDREKERITQESKNIENMLKRAQKAAKQAENEFVSEGGKIAAERHQLDLEKKNQEAKIQQTRDALVNLAATSLPLSLIEDLINPAIAQGKAEQESLKAQISRDRIQERDRRLLNHLQTLNLSDSQTTEIEAFLQQDYYHLEQEILPPEKTWLQATPEELENLEKLIAYDVPTQRQKAQAESEALEKLEQQLMDIERKLTVAASPEIYQKLMEAKEQANDKKTKLEIDLEYKHRQLRDIERSIDEAKKELKDYSDKFLARESETHMVNSIARVKIILTQYREKLTLKKLNKLENHVTECFRYLLHKSDLVHRVVISTEDYSLALYDCEGQPLPKHRLSAGEKQLLAIAFLWGLARVSGRQLPVAIDTPLGRLDSSHRQNLIERYFPSASHQVMLLSTDTEIAQTEVKNLREQQAITREYLLKYDPTTGQTTIQEGYFWE</sequence>
<dbReference type="InterPro" id="IPR027417">
    <property type="entry name" value="P-loop_NTPase"/>
</dbReference>
<dbReference type="NCBIfam" id="TIGR03185">
    <property type="entry name" value="DNA_S_dndD"/>
    <property type="match status" value="1"/>
</dbReference>
<dbReference type="PANTHER" id="PTHR32114:SF2">
    <property type="entry name" value="ABC TRANSPORTER ABCH.3"/>
    <property type="match status" value="1"/>
</dbReference>
<accession>A0ABT7B456</accession>
<dbReference type="EMBL" id="JAQOSO010000032">
    <property type="protein sequence ID" value="MDJ1173906.1"/>
    <property type="molecule type" value="Genomic_DNA"/>
</dbReference>
<evidence type="ECO:0000259" key="5">
    <source>
        <dbReference type="Pfam" id="PF13476"/>
    </source>
</evidence>
<dbReference type="PANTHER" id="PTHR32114">
    <property type="entry name" value="ABC TRANSPORTER ABCH.3"/>
    <property type="match status" value="1"/>
</dbReference>
<evidence type="ECO:0000313" key="7">
    <source>
        <dbReference type="Proteomes" id="UP001235849"/>
    </source>
</evidence>
<evidence type="ECO:0000313" key="6">
    <source>
        <dbReference type="EMBL" id="MDJ1173906.1"/>
    </source>
</evidence>
<dbReference type="Proteomes" id="UP001235849">
    <property type="component" value="Unassembled WGS sequence"/>
</dbReference>
<dbReference type="SUPFAM" id="SSF52540">
    <property type="entry name" value="P-loop containing nucleoside triphosphate hydrolases"/>
    <property type="match status" value="1"/>
</dbReference>
<name>A0ABT7B456_9CYAN</name>
<organism evidence="6 7">
    <name type="scientific">Roseofilum capinflatum BLCC-M114</name>
    <dbReference type="NCBI Taxonomy" id="3022440"/>
    <lineage>
        <taxon>Bacteria</taxon>
        <taxon>Bacillati</taxon>
        <taxon>Cyanobacteriota</taxon>
        <taxon>Cyanophyceae</taxon>
        <taxon>Desertifilales</taxon>
        <taxon>Desertifilaceae</taxon>
        <taxon>Roseofilum</taxon>
        <taxon>Roseofilum capinflatum</taxon>
    </lineage>
</organism>
<dbReference type="Pfam" id="PF13476">
    <property type="entry name" value="AAA_23"/>
    <property type="match status" value="1"/>
</dbReference>
<feature type="coiled-coil region" evidence="4">
    <location>
        <begin position="234"/>
        <end position="314"/>
    </location>
</feature>
<evidence type="ECO:0000256" key="4">
    <source>
        <dbReference type="SAM" id="Coils"/>
    </source>
</evidence>